<evidence type="ECO:0000256" key="1">
    <source>
        <dbReference type="ARBA" id="ARBA00022737"/>
    </source>
</evidence>
<evidence type="ECO:0000256" key="2">
    <source>
        <dbReference type="SAM" id="Phobius"/>
    </source>
</evidence>
<reference evidence="4" key="1">
    <citation type="submission" date="2022-11" db="EMBL/GenBank/DDBJ databases">
        <title>Centuries of genome instability and evolution in soft-shell clam transmissible cancer (bioRxiv).</title>
        <authorList>
            <person name="Hart S.F.M."/>
            <person name="Yonemitsu M.A."/>
            <person name="Giersch R.M."/>
            <person name="Beal B.F."/>
            <person name="Arriagada G."/>
            <person name="Davis B.W."/>
            <person name="Ostrander E.A."/>
            <person name="Goff S.P."/>
            <person name="Metzger M.J."/>
        </authorList>
    </citation>
    <scope>NUCLEOTIDE SEQUENCE</scope>
    <source>
        <strain evidence="4">MELC-2E11</strain>
        <tissue evidence="4">Siphon/mantle</tissue>
    </source>
</reference>
<organism evidence="4 5">
    <name type="scientific">Mya arenaria</name>
    <name type="common">Soft-shell clam</name>
    <dbReference type="NCBI Taxonomy" id="6604"/>
    <lineage>
        <taxon>Eukaryota</taxon>
        <taxon>Metazoa</taxon>
        <taxon>Spiralia</taxon>
        <taxon>Lophotrochozoa</taxon>
        <taxon>Mollusca</taxon>
        <taxon>Bivalvia</taxon>
        <taxon>Autobranchia</taxon>
        <taxon>Heteroconchia</taxon>
        <taxon>Euheterodonta</taxon>
        <taxon>Imparidentia</taxon>
        <taxon>Neoheterodontei</taxon>
        <taxon>Myida</taxon>
        <taxon>Myoidea</taxon>
        <taxon>Myidae</taxon>
        <taxon>Mya</taxon>
    </lineage>
</organism>
<keyword evidence="2" id="KW-0812">Transmembrane</keyword>
<evidence type="ECO:0000259" key="3">
    <source>
        <dbReference type="Pfam" id="PF24883"/>
    </source>
</evidence>
<keyword evidence="2" id="KW-1133">Transmembrane helix</keyword>
<dbReference type="PANTHER" id="PTHR35083">
    <property type="entry name" value="RGD1565685 PROTEIN"/>
    <property type="match status" value="1"/>
</dbReference>
<sequence>MATLDTLLKNKQSRNSLSCLLVTKNVGKSLEQFTKDKLQHIHGQIVIKLGAQNACTDQCSQQFKNNFNRWCITCTTWRAELLRSHEFHRKITWSELHSWEWPKDPKHIAEVFMIQGFTKTNLNLGDVTVSLNIWKRCSEFPRSLIPLADAVRNCRNKLCHDLFECDENLKTEVFTNIKNLIHHNDVSPFIPDIGGLSGCIRDLENDQLNGYNLELEYIVNEQNEVKGRLTHVESQVRMLSKHFYLVVSVVCVFTVLYFCSHNTLPPRILTMPWSRPSEIGECLTEEIYGDFPNPLRLEPYLKRHNKLVGREWLFNLTENKIETMNTSMRGLVLEADMGYGKSAFVAHTVCADEHSKGFRLRKMLIAFHVCKFDVLLTQKPGLFIRRLTSMISHFVPELMTQLLTERQCFEYYSGEFCNEDYLGCIDICLINPLQALSRNDFTTSSKLIIIDAIDECGNSKDASNNAIIEIIRKRFHLFPTWIKLLMTSRKLKPHAQLMLDFDVIYLHTLEKRNLQDEIST</sequence>
<keyword evidence="2" id="KW-0472">Membrane</keyword>
<evidence type="ECO:0000313" key="4">
    <source>
        <dbReference type="EMBL" id="WAR08805.1"/>
    </source>
</evidence>
<gene>
    <name evidence="4" type="ORF">MAR_018763</name>
</gene>
<dbReference type="Pfam" id="PF15112">
    <property type="entry name" value="DUF4559"/>
    <property type="match status" value="1"/>
</dbReference>
<dbReference type="EMBL" id="CP111017">
    <property type="protein sequence ID" value="WAR08805.1"/>
    <property type="molecule type" value="Genomic_DNA"/>
</dbReference>
<evidence type="ECO:0000313" key="5">
    <source>
        <dbReference type="Proteomes" id="UP001164746"/>
    </source>
</evidence>
<dbReference type="InterPro" id="IPR027897">
    <property type="entry name" value="DUF4559"/>
</dbReference>
<dbReference type="InterPro" id="IPR056884">
    <property type="entry name" value="NPHP3-like_N"/>
</dbReference>
<dbReference type="Pfam" id="PF24883">
    <property type="entry name" value="NPHP3_N"/>
    <property type="match status" value="1"/>
</dbReference>
<dbReference type="PANTHER" id="PTHR35083:SF1">
    <property type="entry name" value="RGD1565685 PROTEIN"/>
    <property type="match status" value="1"/>
</dbReference>
<feature type="transmembrane region" description="Helical" evidence="2">
    <location>
        <begin position="242"/>
        <end position="259"/>
    </location>
</feature>
<keyword evidence="5" id="KW-1185">Reference proteome</keyword>
<proteinExistence type="predicted"/>
<accession>A0ABY7EG03</accession>
<feature type="domain" description="Nephrocystin 3-like N-terminal" evidence="3">
    <location>
        <begin position="311"/>
        <end position="489"/>
    </location>
</feature>
<protein>
    <submittedName>
        <fullName evidence="4">TANC2-like protein</fullName>
    </submittedName>
</protein>
<dbReference type="Proteomes" id="UP001164746">
    <property type="component" value="Chromosome 6"/>
</dbReference>
<name>A0ABY7EG03_MYAAR</name>
<keyword evidence="1" id="KW-0677">Repeat</keyword>